<dbReference type="SMART" id="SM00829">
    <property type="entry name" value="PKS_ER"/>
    <property type="match status" value="1"/>
</dbReference>
<reference evidence="11" key="1">
    <citation type="journal article" date="2021" name="J. Hered.">
        <title>Genome Assembly of Salicaceae Populus deltoides (Eastern Cottonwood) I-69 Based on Nanopore Sequencing and Hi-C Technologies.</title>
        <authorList>
            <person name="Bai S."/>
            <person name="Wu H."/>
            <person name="Zhang J."/>
            <person name="Pan Z."/>
            <person name="Zhao W."/>
            <person name="Li Z."/>
            <person name="Tong C."/>
        </authorList>
    </citation>
    <scope>NUCLEOTIDE SEQUENCE</scope>
    <source>
        <tissue evidence="11">Leaf</tissue>
    </source>
</reference>
<dbReference type="InterPro" id="IPR036249">
    <property type="entry name" value="Thioredoxin-like_sf"/>
</dbReference>
<dbReference type="Gene3D" id="3.90.180.10">
    <property type="entry name" value="Medium-chain alcohol dehydrogenases, catalytic domain"/>
    <property type="match status" value="2"/>
</dbReference>
<dbReference type="SFLD" id="SFLDS00019">
    <property type="entry name" value="Glutathione_Transferase_(cytos"/>
    <property type="match status" value="1"/>
</dbReference>
<dbReference type="FunFam" id="3.40.30.10:FF:000014">
    <property type="entry name" value="Tau class glutathione S-transferase"/>
    <property type="match status" value="1"/>
</dbReference>
<dbReference type="InterPro" id="IPR029752">
    <property type="entry name" value="D-isomer_DH_CS1"/>
</dbReference>
<dbReference type="GO" id="GO:0004364">
    <property type="term" value="F:glutathione transferase activity"/>
    <property type="evidence" value="ECO:0007669"/>
    <property type="project" value="UniProtKB-EC"/>
</dbReference>
<dbReference type="FunFam" id="1.20.1050.10:FF:000012">
    <property type="entry name" value="Tau class glutathione S-transferase"/>
    <property type="match status" value="1"/>
</dbReference>
<proteinExistence type="inferred from homology"/>
<dbReference type="FunFam" id="3.90.180.10:FF:000100">
    <property type="entry name" value="Putative cinnamyl alcohol dehydrogenase 6"/>
    <property type="match status" value="1"/>
</dbReference>
<accession>A0A8T2YP67</accession>
<evidence type="ECO:0000256" key="3">
    <source>
        <dbReference type="ARBA" id="ARBA00012452"/>
    </source>
</evidence>
<dbReference type="InterPro" id="IPR011032">
    <property type="entry name" value="GroES-like_sf"/>
</dbReference>
<dbReference type="InterPro" id="IPR020843">
    <property type="entry name" value="ER"/>
</dbReference>
<dbReference type="PROSITE" id="PS50405">
    <property type="entry name" value="GST_CTER"/>
    <property type="match status" value="1"/>
</dbReference>
<feature type="domain" description="GST N-terminal" evidence="9">
    <location>
        <begin position="3"/>
        <end position="82"/>
    </location>
</feature>
<keyword evidence="7" id="KW-0560">Oxidoreductase</keyword>
<dbReference type="InterPro" id="IPR045074">
    <property type="entry name" value="GST_C_Tau"/>
</dbReference>
<dbReference type="InterPro" id="IPR004045">
    <property type="entry name" value="Glutathione_S-Trfase_N"/>
</dbReference>
<gene>
    <name evidence="11" type="ORF">H0E87_013585</name>
</gene>
<comment type="catalytic activity">
    <reaction evidence="8">
        <text>RX + glutathione = an S-substituted glutathione + a halide anion + H(+)</text>
        <dbReference type="Rhea" id="RHEA:16437"/>
        <dbReference type="ChEBI" id="CHEBI:15378"/>
        <dbReference type="ChEBI" id="CHEBI:16042"/>
        <dbReference type="ChEBI" id="CHEBI:17792"/>
        <dbReference type="ChEBI" id="CHEBI:57925"/>
        <dbReference type="ChEBI" id="CHEBI:90779"/>
        <dbReference type="EC" id="2.5.1.18"/>
    </reaction>
</comment>
<dbReference type="InterPro" id="IPR036282">
    <property type="entry name" value="Glutathione-S-Trfase_C_sf"/>
</dbReference>
<dbReference type="Gene3D" id="3.40.50.720">
    <property type="entry name" value="NAD(P)-binding Rossmann-like Domain"/>
    <property type="match status" value="2"/>
</dbReference>
<evidence type="ECO:0000256" key="7">
    <source>
        <dbReference type="ARBA" id="ARBA00023002"/>
    </source>
</evidence>
<keyword evidence="12" id="KW-1185">Reference proteome</keyword>
<dbReference type="EMBL" id="JACEGQ020000006">
    <property type="protein sequence ID" value="KAH8506839.1"/>
    <property type="molecule type" value="Genomic_DNA"/>
</dbReference>
<evidence type="ECO:0000259" key="10">
    <source>
        <dbReference type="PROSITE" id="PS50405"/>
    </source>
</evidence>
<dbReference type="GO" id="GO:0009809">
    <property type="term" value="P:lignin biosynthetic process"/>
    <property type="evidence" value="ECO:0007669"/>
    <property type="project" value="UniProtKB-ARBA"/>
</dbReference>
<dbReference type="InterPro" id="IPR047109">
    <property type="entry name" value="CAD-like"/>
</dbReference>
<name>A0A8T2YP67_POPDE</name>
<dbReference type="Gene3D" id="1.20.1050.10">
    <property type="match status" value="1"/>
</dbReference>
<dbReference type="SUPFAM" id="SSF52833">
    <property type="entry name" value="Thioredoxin-like"/>
    <property type="match status" value="1"/>
</dbReference>
<dbReference type="CDD" id="cd05283">
    <property type="entry name" value="CAD1"/>
    <property type="match status" value="1"/>
</dbReference>
<dbReference type="InterPro" id="IPR002328">
    <property type="entry name" value="ADH_Zn_CS"/>
</dbReference>
<evidence type="ECO:0000256" key="4">
    <source>
        <dbReference type="ARBA" id="ARBA00022679"/>
    </source>
</evidence>
<dbReference type="EC" id="2.5.1.18" evidence="3"/>
<dbReference type="InterPro" id="IPR010987">
    <property type="entry name" value="Glutathione-S-Trfase_C-like"/>
</dbReference>
<dbReference type="PANTHER" id="PTHR42683">
    <property type="entry name" value="ALDEHYDE REDUCTASE"/>
    <property type="match status" value="1"/>
</dbReference>
<dbReference type="Proteomes" id="UP000807159">
    <property type="component" value="Chromosome 6"/>
</dbReference>
<dbReference type="GO" id="GO:0016616">
    <property type="term" value="F:oxidoreductase activity, acting on the CH-OH group of donors, NAD or NADP as acceptor"/>
    <property type="evidence" value="ECO:0007669"/>
    <property type="project" value="InterPro"/>
</dbReference>
<comment type="caution">
    <text evidence="11">The sequence shown here is derived from an EMBL/GenBank/DDBJ whole genome shotgun (WGS) entry which is preliminary data.</text>
</comment>
<dbReference type="Pfam" id="PF02798">
    <property type="entry name" value="GST_N"/>
    <property type="match status" value="1"/>
</dbReference>
<dbReference type="CDD" id="cd03185">
    <property type="entry name" value="GST_C_Tau"/>
    <property type="match status" value="1"/>
</dbReference>
<organism evidence="11 12">
    <name type="scientific">Populus deltoides</name>
    <name type="common">Eastern poplar</name>
    <name type="synonym">Eastern cottonwood</name>
    <dbReference type="NCBI Taxonomy" id="3696"/>
    <lineage>
        <taxon>Eukaryota</taxon>
        <taxon>Viridiplantae</taxon>
        <taxon>Streptophyta</taxon>
        <taxon>Embryophyta</taxon>
        <taxon>Tracheophyta</taxon>
        <taxon>Spermatophyta</taxon>
        <taxon>Magnoliopsida</taxon>
        <taxon>eudicotyledons</taxon>
        <taxon>Gunneridae</taxon>
        <taxon>Pentapetalae</taxon>
        <taxon>rosids</taxon>
        <taxon>fabids</taxon>
        <taxon>Malpighiales</taxon>
        <taxon>Salicaceae</taxon>
        <taxon>Saliceae</taxon>
        <taxon>Populus</taxon>
    </lineage>
</organism>
<evidence type="ECO:0000256" key="6">
    <source>
        <dbReference type="ARBA" id="ARBA00022833"/>
    </source>
</evidence>
<dbReference type="Pfam" id="PF00043">
    <property type="entry name" value="GST_C"/>
    <property type="match status" value="1"/>
</dbReference>
<comment type="cofactor">
    <cofactor evidence="1">
        <name>Zn(2+)</name>
        <dbReference type="ChEBI" id="CHEBI:29105"/>
    </cofactor>
</comment>
<dbReference type="SFLD" id="SFLDG00358">
    <property type="entry name" value="Main_(cytGST)"/>
    <property type="match status" value="1"/>
</dbReference>
<dbReference type="Gene3D" id="3.40.30.10">
    <property type="entry name" value="Glutaredoxin"/>
    <property type="match status" value="1"/>
</dbReference>
<evidence type="ECO:0000256" key="8">
    <source>
        <dbReference type="ARBA" id="ARBA00047960"/>
    </source>
</evidence>
<dbReference type="InterPro" id="IPR036291">
    <property type="entry name" value="NAD(P)-bd_dom_sf"/>
</dbReference>
<dbReference type="GO" id="GO:0008270">
    <property type="term" value="F:zinc ion binding"/>
    <property type="evidence" value="ECO:0007669"/>
    <property type="project" value="InterPro"/>
</dbReference>
<dbReference type="InterPro" id="IPR013154">
    <property type="entry name" value="ADH-like_N"/>
</dbReference>
<comment type="similarity">
    <text evidence="2">Belongs to the zinc-containing alcohol dehydrogenase family.</text>
</comment>
<keyword evidence="4" id="KW-0808">Transferase</keyword>
<dbReference type="InterPro" id="IPR045073">
    <property type="entry name" value="Omega/Tau-like"/>
</dbReference>
<dbReference type="Pfam" id="PF08240">
    <property type="entry name" value="ADH_N"/>
    <property type="match status" value="1"/>
</dbReference>
<evidence type="ECO:0000313" key="12">
    <source>
        <dbReference type="Proteomes" id="UP000807159"/>
    </source>
</evidence>
<protein>
    <recommendedName>
        <fullName evidence="3">glutathione transferase</fullName>
        <ecNumber evidence="3">2.5.1.18</ecNumber>
    </recommendedName>
</protein>
<dbReference type="SUPFAM" id="SSF51735">
    <property type="entry name" value="NAD(P)-binding Rossmann-fold domains"/>
    <property type="match status" value="1"/>
</dbReference>
<dbReference type="PROSITE" id="PS00065">
    <property type="entry name" value="D_2_HYDROXYACID_DH_1"/>
    <property type="match status" value="1"/>
</dbReference>
<dbReference type="PROSITE" id="PS00059">
    <property type="entry name" value="ADH_ZINC"/>
    <property type="match status" value="1"/>
</dbReference>
<dbReference type="AlphaFoldDB" id="A0A8T2YP67"/>
<keyword evidence="5" id="KW-0479">Metal-binding</keyword>
<feature type="domain" description="GST C-terminal" evidence="10">
    <location>
        <begin position="87"/>
        <end position="214"/>
    </location>
</feature>
<dbReference type="SUPFAM" id="SSF47616">
    <property type="entry name" value="GST C-terminal domain-like"/>
    <property type="match status" value="1"/>
</dbReference>
<dbReference type="SUPFAM" id="SSF50129">
    <property type="entry name" value="GroES-like"/>
    <property type="match status" value="1"/>
</dbReference>
<evidence type="ECO:0000256" key="5">
    <source>
        <dbReference type="ARBA" id="ARBA00022723"/>
    </source>
</evidence>
<evidence type="ECO:0000313" key="11">
    <source>
        <dbReference type="EMBL" id="KAH8506839.1"/>
    </source>
</evidence>
<dbReference type="FunFam" id="3.40.50.720:FF:000022">
    <property type="entry name" value="Cinnamyl alcohol dehydrogenase"/>
    <property type="match status" value="1"/>
</dbReference>
<keyword evidence="6" id="KW-0862">Zinc</keyword>
<dbReference type="InterPro" id="IPR040079">
    <property type="entry name" value="Glutathione_S-Trfase"/>
</dbReference>
<sequence>MAEEVKVFRSWSSPFPLRVIWALRLKGVKFDVICEDLFNKSPLLLQYNPVGKKVPVLVHNGKAICESLVILEYIEETWKQTPLLPEDPYQKANARFWAKFSDDKVFQSIKWDVLLKEGKEQEEGILATLQNLRYLEEELRGKKFFGGEAIGLADLALGWLAYYLNILEEAAGLKLVDQESFPSLVAWMQEFANAPVVHGSWPDRDKLTEKFVAMRELIFCGELQLHPEVYDRKHVICLRPPHMSSGVLFWVKTAAAIPDLLHYLLACRSFMMFTAAVTVLVELGSVSFLTENLRMASNKSENCLGWAARDESGVLSPYEFNRRAVGKDDISVRITHCGMCYADVLYTRGKSRKSLYPVVPGHEIVGIVQEAGSDVHRFKIGDHVGVGTYVNSCRDCEYCDDGLEVHCADGIVTTFNGVDVDGTITRGGYSSFIVVHERYCYNIPDSYPLALAAPLLCAGITVYTPMIRHKMNQPGKSLGVIGLGGLGHLAVKFGKAFGLNVTVFSTSMSKKEEALTILGADNFVVSSDKEQMKTAGVLVLVGAPNEIKLSPLNLLLGMITISGSVVGGTKRTQEMLDFCGTHKIHPEIEIIPIQSVNEALERLIKNDVRYRFVIDIENSLK</sequence>
<dbReference type="PROSITE" id="PS50404">
    <property type="entry name" value="GST_NTER"/>
    <property type="match status" value="1"/>
</dbReference>
<dbReference type="InterPro" id="IPR004046">
    <property type="entry name" value="GST_C"/>
</dbReference>
<dbReference type="CDD" id="cd03058">
    <property type="entry name" value="GST_N_Tau"/>
    <property type="match status" value="1"/>
</dbReference>
<dbReference type="GO" id="GO:0006749">
    <property type="term" value="P:glutathione metabolic process"/>
    <property type="evidence" value="ECO:0007669"/>
    <property type="project" value="InterPro"/>
</dbReference>
<evidence type="ECO:0000256" key="2">
    <source>
        <dbReference type="ARBA" id="ARBA00008072"/>
    </source>
</evidence>
<evidence type="ECO:0000259" key="9">
    <source>
        <dbReference type="PROSITE" id="PS50404"/>
    </source>
</evidence>
<dbReference type="SFLD" id="SFLDG01152">
    <property type="entry name" value="Main.3:_Omega-_and_Tau-like"/>
    <property type="match status" value="1"/>
</dbReference>
<evidence type="ECO:0000256" key="1">
    <source>
        <dbReference type="ARBA" id="ARBA00001947"/>
    </source>
</evidence>